<organism evidence="14 15">
    <name type="scientific">Buchnera aphidicola</name>
    <name type="common">Stegophylla sp.</name>
    <dbReference type="NCBI Taxonomy" id="2315800"/>
    <lineage>
        <taxon>Bacteria</taxon>
        <taxon>Pseudomonadati</taxon>
        <taxon>Pseudomonadota</taxon>
        <taxon>Gammaproteobacteria</taxon>
        <taxon>Enterobacterales</taxon>
        <taxon>Erwiniaceae</taxon>
        <taxon>Buchnera</taxon>
    </lineage>
</organism>
<dbReference type="InterPro" id="IPR001750">
    <property type="entry name" value="ND/Mrp_TM"/>
</dbReference>
<evidence type="ECO:0000256" key="9">
    <source>
        <dbReference type="ARBA" id="ARBA00031584"/>
    </source>
</evidence>
<evidence type="ECO:0000256" key="4">
    <source>
        <dbReference type="ARBA" id="ARBA00022692"/>
    </source>
</evidence>
<feature type="transmembrane region" description="Helical" evidence="12">
    <location>
        <begin position="253"/>
        <end position="273"/>
    </location>
</feature>
<evidence type="ECO:0000256" key="10">
    <source>
        <dbReference type="ARBA" id="ARBA00032798"/>
    </source>
</evidence>
<feature type="transmembrane region" description="Helical" evidence="12">
    <location>
        <begin position="339"/>
        <end position="360"/>
    </location>
</feature>
<dbReference type="GO" id="GO:0016020">
    <property type="term" value="C:membrane"/>
    <property type="evidence" value="ECO:0007669"/>
    <property type="project" value="UniProtKB-SubCell"/>
</dbReference>
<dbReference type="AlphaFoldDB" id="A0A4D6YB30"/>
<dbReference type="GO" id="GO:0015990">
    <property type="term" value="P:electron transport coupled proton transport"/>
    <property type="evidence" value="ECO:0007669"/>
    <property type="project" value="TreeGrafter"/>
</dbReference>
<sequence>MFLTLLVIIPFLGSLLCWMLDWIHIKISRWIALITTLILFIFSIFLWLQYFYLHDMIVLHTHWNAEFIAPWIPRFGIQLHFALDGLSILMIILTTFLGFISVLCSWDNVKKYQGFFYFNLLWIIIGTLGVLLSIDLFLFFCFWEIMFIPIYCLIIFWGDNKYSITSRIKTANVFLIYTQLSSMVMLFSILLLSCVYYNKMHIWTFDYNRLIHIHNINPVLEFLIMLGFFIAFTVKMPIVPLHSWLPDMHKKSPIVGSVDLSGMLVKVGAYGLIRFNMSMFTDIPYIFLYCVILLGITTIFYGSWMAYAQTNIKKIISYSSISHMGFILIAIYSKNIISYEGAIMDMIFSGLSISALFILFNQLYIRVKTNNIVQLGGLSLCINWIPGFVLFFLFANLNVPGTANFIGEIMMLMGIFTVFPKLLGLLIFGLLFSLIYSLNIVHKVFYGSLRNTNYYQCSPINCCEFLVIIFLLVSIIFFGFFPDNILHTVHF</sequence>
<dbReference type="InterPro" id="IPR003918">
    <property type="entry name" value="NADH_UbQ_OxRdtase"/>
</dbReference>
<dbReference type="GO" id="GO:0008137">
    <property type="term" value="F:NADH dehydrogenase (ubiquinone) activity"/>
    <property type="evidence" value="ECO:0007669"/>
    <property type="project" value="InterPro"/>
</dbReference>
<dbReference type="EMBL" id="CP032998">
    <property type="protein sequence ID" value="QCI26302.1"/>
    <property type="molecule type" value="Genomic_DNA"/>
</dbReference>
<name>A0A4D6YB30_9GAMM</name>
<reference evidence="14 15" key="1">
    <citation type="submission" date="2018-10" db="EMBL/GenBank/DDBJ databases">
        <title>Comparative functional genomics of the obligate endosymbiont Buchnera aphidicola.</title>
        <authorList>
            <person name="Chong R.A."/>
        </authorList>
    </citation>
    <scope>NUCLEOTIDE SEQUENCE [LARGE SCALE GENOMIC DNA]</scope>
    <source>
        <strain evidence="14 15">Ssp</strain>
    </source>
</reference>
<dbReference type="InterPro" id="IPR010227">
    <property type="entry name" value="NADH_Q_OxRdtase_chainM/4"/>
</dbReference>
<dbReference type="RefSeq" id="WP_158351664.1">
    <property type="nucleotide sequence ID" value="NZ_CP032998.1"/>
</dbReference>
<feature type="transmembrane region" description="Helical" evidence="12">
    <location>
        <begin position="372"/>
        <end position="395"/>
    </location>
</feature>
<dbReference type="PANTHER" id="PTHR43507:SF1">
    <property type="entry name" value="NADH-UBIQUINONE OXIDOREDUCTASE CHAIN 4"/>
    <property type="match status" value="1"/>
</dbReference>
<evidence type="ECO:0000256" key="8">
    <source>
        <dbReference type="ARBA" id="ARBA00025811"/>
    </source>
</evidence>
<dbReference type="GO" id="GO:0012505">
    <property type="term" value="C:endomembrane system"/>
    <property type="evidence" value="ECO:0007669"/>
    <property type="project" value="UniProtKB-SubCell"/>
</dbReference>
<feature type="transmembrane region" description="Helical" evidence="12">
    <location>
        <begin position="315"/>
        <end position="333"/>
    </location>
</feature>
<dbReference type="OrthoDB" id="9768329at2"/>
<dbReference type="PANTHER" id="PTHR43507">
    <property type="entry name" value="NADH-UBIQUINONE OXIDOREDUCTASE CHAIN 4"/>
    <property type="match status" value="1"/>
</dbReference>
<feature type="transmembrane region" description="Helical" evidence="12">
    <location>
        <begin position="137"/>
        <end position="158"/>
    </location>
</feature>
<evidence type="ECO:0000256" key="1">
    <source>
        <dbReference type="ARBA" id="ARBA00004127"/>
    </source>
</evidence>
<evidence type="ECO:0000256" key="11">
    <source>
        <dbReference type="RuleBase" id="RU000320"/>
    </source>
</evidence>
<accession>A0A4D6YB30</accession>
<feature type="transmembrane region" description="Helical" evidence="12">
    <location>
        <begin position="6"/>
        <end position="23"/>
    </location>
</feature>
<dbReference type="GO" id="GO:0042773">
    <property type="term" value="P:ATP synthesis coupled electron transport"/>
    <property type="evidence" value="ECO:0007669"/>
    <property type="project" value="InterPro"/>
</dbReference>
<dbReference type="GO" id="GO:0048039">
    <property type="term" value="F:ubiquinone binding"/>
    <property type="evidence" value="ECO:0007669"/>
    <property type="project" value="TreeGrafter"/>
</dbReference>
<comment type="subcellular location">
    <subcellularLocation>
        <location evidence="1">Endomembrane system</location>
        <topology evidence="1">Multi-pass membrane protein</topology>
    </subcellularLocation>
    <subcellularLocation>
        <location evidence="11">Membrane</location>
        <topology evidence="11">Multi-pass membrane protein</topology>
    </subcellularLocation>
</comment>
<evidence type="ECO:0000256" key="5">
    <source>
        <dbReference type="ARBA" id="ARBA00022989"/>
    </source>
</evidence>
<evidence type="ECO:0000256" key="6">
    <source>
        <dbReference type="ARBA" id="ARBA00023136"/>
    </source>
</evidence>
<dbReference type="PRINTS" id="PR01437">
    <property type="entry name" value="NUOXDRDTASE4"/>
</dbReference>
<evidence type="ECO:0000259" key="13">
    <source>
        <dbReference type="Pfam" id="PF00361"/>
    </source>
</evidence>
<evidence type="ECO:0000256" key="3">
    <source>
        <dbReference type="ARBA" id="ARBA00019906"/>
    </source>
</evidence>
<dbReference type="NCBIfam" id="TIGR01972">
    <property type="entry name" value="NDH_I_M"/>
    <property type="match status" value="1"/>
</dbReference>
<evidence type="ECO:0000313" key="14">
    <source>
        <dbReference type="EMBL" id="QCI26302.1"/>
    </source>
</evidence>
<feature type="transmembrane region" description="Helical" evidence="12">
    <location>
        <begin position="285"/>
        <end position="308"/>
    </location>
</feature>
<comment type="subunit">
    <text evidence="8">Composed of 13 different subunits. Subunits NuoA, H, J, K, L, M, N constitute the membrane sector of the complex.</text>
</comment>
<feature type="transmembrane region" description="Helical" evidence="12">
    <location>
        <begin position="170"/>
        <end position="198"/>
    </location>
</feature>
<feature type="transmembrane region" description="Helical" evidence="12">
    <location>
        <begin position="30"/>
        <end position="52"/>
    </location>
</feature>
<gene>
    <name evidence="14" type="ORF">D9V79_00560</name>
</gene>
<evidence type="ECO:0000256" key="7">
    <source>
        <dbReference type="ARBA" id="ARBA00025189"/>
    </source>
</evidence>
<feature type="transmembrane region" description="Helical" evidence="12">
    <location>
        <begin position="415"/>
        <end position="441"/>
    </location>
</feature>
<keyword evidence="6 12" id="KW-0472">Membrane</keyword>
<proteinExistence type="inferred from homology"/>
<evidence type="ECO:0000256" key="12">
    <source>
        <dbReference type="SAM" id="Phobius"/>
    </source>
</evidence>
<keyword evidence="4 11" id="KW-0812">Transmembrane</keyword>
<keyword evidence="15" id="KW-1185">Reference proteome</keyword>
<comment type="function">
    <text evidence="7">NDH-1 shuttles electrons from NADH, via FMN and iron-sulfur (Fe-S) centers, to quinones in the respiratory chain. Couples the redox reaction to proton translocation (for every two electrons transferred, four hydrogen ions are translocated across the cytoplasmic membrane), and thus conserves the redox energy in a proton gradient.</text>
</comment>
<feature type="transmembrane region" description="Helical" evidence="12">
    <location>
        <begin position="81"/>
        <end position="103"/>
    </location>
</feature>
<feature type="transmembrane region" description="Helical" evidence="12">
    <location>
        <begin position="462"/>
        <end position="481"/>
    </location>
</feature>
<dbReference type="GO" id="GO:0003954">
    <property type="term" value="F:NADH dehydrogenase activity"/>
    <property type="evidence" value="ECO:0007669"/>
    <property type="project" value="TreeGrafter"/>
</dbReference>
<dbReference type="Pfam" id="PF00361">
    <property type="entry name" value="Proton_antipo_M"/>
    <property type="match status" value="1"/>
</dbReference>
<keyword evidence="5 12" id="KW-1133">Transmembrane helix</keyword>
<feature type="transmembrane region" description="Helical" evidence="12">
    <location>
        <begin position="218"/>
        <end position="241"/>
    </location>
</feature>
<evidence type="ECO:0000256" key="2">
    <source>
        <dbReference type="ARBA" id="ARBA00009025"/>
    </source>
</evidence>
<feature type="transmembrane region" description="Helical" evidence="12">
    <location>
        <begin position="115"/>
        <end position="131"/>
    </location>
</feature>
<comment type="similarity">
    <text evidence="2">Belongs to the complex I subunit 4 family.</text>
</comment>
<protein>
    <recommendedName>
        <fullName evidence="3">NADH-quinone oxidoreductase subunit M</fullName>
    </recommendedName>
    <alternativeName>
        <fullName evidence="9">NADH dehydrogenase I subunit M</fullName>
    </alternativeName>
    <alternativeName>
        <fullName evidence="10">NDH-1 subunit M</fullName>
    </alternativeName>
</protein>
<feature type="domain" description="NADH:quinone oxidoreductase/Mrp antiporter transmembrane" evidence="13">
    <location>
        <begin position="134"/>
        <end position="428"/>
    </location>
</feature>
<dbReference type="Proteomes" id="UP000298636">
    <property type="component" value="Chromosome"/>
</dbReference>
<evidence type="ECO:0000313" key="15">
    <source>
        <dbReference type="Proteomes" id="UP000298636"/>
    </source>
</evidence>